<accession>A0A1B7I5T7</accession>
<evidence type="ECO:0000313" key="3">
    <source>
        <dbReference type="Proteomes" id="UP000078504"/>
    </source>
</evidence>
<keyword evidence="1" id="KW-0732">Signal</keyword>
<name>A0A1B7I5T7_9ENTR</name>
<sequence>MTHKHLLFTVLISCITTAWAAEPTPAMLGNLKASLHQTCGKEIVVQIAEMEGYDEGRIILGLKNNQTGNIDLFTSHNTSNKQYDKYQLVNYDSLSKTLVILENDRPAVVWGGAVANLKGMEYSLALGSHVYPCTQLVPFENEIANDLYGEKDLPAH</sequence>
<evidence type="ECO:0000313" key="2">
    <source>
        <dbReference type="EMBL" id="OAT23805.1"/>
    </source>
</evidence>
<organism evidence="2 3">
    <name type="scientific">Buttiauxella gaviniae ATCC 51604</name>
    <dbReference type="NCBI Taxonomy" id="1354253"/>
    <lineage>
        <taxon>Bacteria</taxon>
        <taxon>Pseudomonadati</taxon>
        <taxon>Pseudomonadota</taxon>
        <taxon>Gammaproteobacteria</taxon>
        <taxon>Enterobacterales</taxon>
        <taxon>Enterobacteriaceae</taxon>
        <taxon>Buttiauxella</taxon>
    </lineage>
</organism>
<protein>
    <submittedName>
        <fullName evidence="2">Uncharacterized protein</fullName>
    </submittedName>
</protein>
<feature type="signal peptide" evidence="1">
    <location>
        <begin position="1"/>
        <end position="20"/>
    </location>
</feature>
<feature type="chain" id="PRO_5008593681" evidence="1">
    <location>
        <begin position="21"/>
        <end position="156"/>
    </location>
</feature>
<gene>
    <name evidence="2" type="ORF">M977_00095</name>
</gene>
<proteinExistence type="predicted"/>
<dbReference type="EMBL" id="LXEP01000003">
    <property type="protein sequence ID" value="OAT23805.1"/>
    <property type="molecule type" value="Genomic_DNA"/>
</dbReference>
<reference evidence="2 3" key="1">
    <citation type="submission" date="2016-04" db="EMBL/GenBank/DDBJ databases">
        <title>ATOL: Assembling a taxonomically balanced genome-scale reconstruction of the evolutionary history of the Enterobacteriaceae.</title>
        <authorList>
            <person name="Plunkett G.III."/>
            <person name="Neeno-Eckwall E.C."/>
            <person name="Glasner J.D."/>
            <person name="Perna N.T."/>
        </authorList>
    </citation>
    <scope>NUCLEOTIDE SEQUENCE [LARGE SCALE GENOMIC DNA]</scope>
    <source>
        <strain evidence="2 3">ATCC 51604</strain>
    </source>
</reference>
<dbReference type="PATRIC" id="fig|1354253.4.peg.99"/>
<evidence type="ECO:0000256" key="1">
    <source>
        <dbReference type="SAM" id="SignalP"/>
    </source>
</evidence>
<dbReference type="RefSeq" id="WP_064511594.1">
    <property type="nucleotide sequence ID" value="NZ_LXEP01000003.1"/>
</dbReference>
<dbReference type="Proteomes" id="UP000078504">
    <property type="component" value="Unassembled WGS sequence"/>
</dbReference>
<comment type="caution">
    <text evidence="2">The sequence shown here is derived from an EMBL/GenBank/DDBJ whole genome shotgun (WGS) entry which is preliminary data.</text>
</comment>
<dbReference type="AlphaFoldDB" id="A0A1B7I5T7"/>